<keyword evidence="5" id="KW-0813">Transport</keyword>
<dbReference type="Pfam" id="PF15879">
    <property type="entry name" value="MWFE"/>
    <property type="match status" value="1"/>
</dbReference>
<evidence type="ECO:0000256" key="1">
    <source>
        <dbReference type="ARBA" id="ARBA00003195"/>
    </source>
</evidence>
<comment type="caution">
    <text evidence="14">The sequence shown here is derived from an EMBL/GenBank/DDBJ whole genome shotgun (WGS) entry which is preliminary data.</text>
</comment>
<protein>
    <recommendedName>
        <fullName evidence="4">NADH dehydrogenase [ubiquinone] 1 alpha subcomplex subunit 1</fullName>
    </recommendedName>
</protein>
<gene>
    <name evidence="14" type="ORF">IWQ60_004935</name>
</gene>
<evidence type="ECO:0000256" key="8">
    <source>
        <dbReference type="ARBA" id="ARBA00022792"/>
    </source>
</evidence>
<dbReference type="AlphaFoldDB" id="A0A9W8A6Z2"/>
<evidence type="ECO:0000256" key="5">
    <source>
        <dbReference type="ARBA" id="ARBA00022448"/>
    </source>
</evidence>
<evidence type="ECO:0000256" key="9">
    <source>
        <dbReference type="ARBA" id="ARBA00022982"/>
    </source>
</evidence>
<sequence length="85" mass="9575">MPVPFEAVIPFGIIAGLMSVTGLGIMAAQRARNDWKPQRYDVDDWDLLMMERDKRLTGTLRGQSDNPIAPPGFATNSIWRVYKPI</sequence>
<evidence type="ECO:0000256" key="3">
    <source>
        <dbReference type="ARBA" id="ARBA00009960"/>
    </source>
</evidence>
<dbReference type="PANTHER" id="PTHR17098">
    <property type="entry name" value="NADH-UBIQUINONE OXIDOREDUCTASE MWFE SUBUNIT"/>
    <property type="match status" value="1"/>
</dbReference>
<keyword evidence="15" id="KW-1185">Reference proteome</keyword>
<proteinExistence type="inferred from homology"/>
<evidence type="ECO:0000256" key="7">
    <source>
        <dbReference type="ARBA" id="ARBA00022692"/>
    </source>
</evidence>
<evidence type="ECO:0000313" key="14">
    <source>
        <dbReference type="EMBL" id="KAJ1924857.1"/>
    </source>
</evidence>
<dbReference type="InterPro" id="IPR017384">
    <property type="entry name" value="NADH_Ub_cplx-1_asu_su-1"/>
</dbReference>
<comment type="subcellular location">
    <subcellularLocation>
        <location evidence="2">Mitochondrion inner membrane</location>
        <topology evidence="2">Single-pass membrane protein</topology>
        <orientation evidence="2">Matrix side</orientation>
    </subcellularLocation>
</comment>
<evidence type="ECO:0000313" key="15">
    <source>
        <dbReference type="Proteomes" id="UP001150569"/>
    </source>
</evidence>
<evidence type="ECO:0000256" key="11">
    <source>
        <dbReference type="ARBA" id="ARBA00023128"/>
    </source>
</evidence>
<comment type="similarity">
    <text evidence="3">Belongs to the complex I NDUFA1 subunit family.</text>
</comment>
<evidence type="ECO:0000256" key="12">
    <source>
        <dbReference type="ARBA" id="ARBA00023136"/>
    </source>
</evidence>
<keyword evidence="9" id="KW-0249">Electron transport</keyword>
<keyword evidence="12 13" id="KW-0472">Membrane</keyword>
<evidence type="ECO:0000256" key="4">
    <source>
        <dbReference type="ARBA" id="ARBA00016392"/>
    </source>
</evidence>
<dbReference type="PANTHER" id="PTHR17098:SF2">
    <property type="entry name" value="NADH DEHYDROGENASE [UBIQUINONE] 1 ALPHA SUBCOMPLEX SUBUNIT 1"/>
    <property type="match status" value="1"/>
</dbReference>
<keyword evidence="10 13" id="KW-1133">Transmembrane helix</keyword>
<keyword evidence="7 13" id="KW-0812">Transmembrane</keyword>
<evidence type="ECO:0000256" key="10">
    <source>
        <dbReference type="ARBA" id="ARBA00022989"/>
    </source>
</evidence>
<comment type="function">
    <text evidence="1">Accessory subunit of the mitochondrial membrane respiratory chain NADH dehydrogenase (Complex I), that is believed not to be involved in catalysis. Complex I functions in the transfer of electrons from NADH to the respiratory chain. The immediate electron acceptor for the enzyme is believed to be ubiquinone.</text>
</comment>
<dbReference type="GO" id="GO:0005743">
    <property type="term" value="C:mitochondrial inner membrane"/>
    <property type="evidence" value="ECO:0007669"/>
    <property type="project" value="UniProtKB-SubCell"/>
</dbReference>
<keyword evidence="8" id="KW-0999">Mitochondrion inner membrane</keyword>
<feature type="transmembrane region" description="Helical" evidence="13">
    <location>
        <begin position="7"/>
        <end position="28"/>
    </location>
</feature>
<accession>A0A9W8A6Z2</accession>
<reference evidence="14" key="1">
    <citation type="submission" date="2022-07" db="EMBL/GenBank/DDBJ databases">
        <title>Phylogenomic reconstructions and comparative analyses of Kickxellomycotina fungi.</title>
        <authorList>
            <person name="Reynolds N.K."/>
            <person name="Stajich J.E."/>
            <person name="Barry K."/>
            <person name="Grigoriev I.V."/>
            <person name="Crous P."/>
            <person name="Smith M.E."/>
        </authorList>
    </citation>
    <scope>NUCLEOTIDE SEQUENCE</scope>
    <source>
        <strain evidence="14">RSA 861</strain>
    </source>
</reference>
<keyword evidence="6" id="KW-0679">Respiratory chain</keyword>
<evidence type="ECO:0000256" key="2">
    <source>
        <dbReference type="ARBA" id="ARBA00004298"/>
    </source>
</evidence>
<dbReference type="EMBL" id="JANBPT010000251">
    <property type="protein sequence ID" value="KAJ1924857.1"/>
    <property type="molecule type" value="Genomic_DNA"/>
</dbReference>
<dbReference type="OrthoDB" id="1920692at2759"/>
<evidence type="ECO:0000256" key="13">
    <source>
        <dbReference type="SAM" id="Phobius"/>
    </source>
</evidence>
<organism evidence="14 15">
    <name type="scientific">Tieghemiomyces parasiticus</name>
    <dbReference type="NCBI Taxonomy" id="78921"/>
    <lineage>
        <taxon>Eukaryota</taxon>
        <taxon>Fungi</taxon>
        <taxon>Fungi incertae sedis</taxon>
        <taxon>Zoopagomycota</taxon>
        <taxon>Kickxellomycotina</taxon>
        <taxon>Dimargaritomycetes</taxon>
        <taxon>Dimargaritales</taxon>
        <taxon>Dimargaritaceae</taxon>
        <taxon>Tieghemiomyces</taxon>
    </lineage>
</organism>
<evidence type="ECO:0000256" key="6">
    <source>
        <dbReference type="ARBA" id="ARBA00022660"/>
    </source>
</evidence>
<name>A0A9W8A6Z2_9FUNG</name>
<keyword evidence="11" id="KW-0496">Mitochondrion</keyword>
<dbReference type="Proteomes" id="UP001150569">
    <property type="component" value="Unassembled WGS sequence"/>
</dbReference>